<feature type="domain" description="Phage ABA sandwich" evidence="1">
    <location>
        <begin position="38"/>
        <end position="99"/>
    </location>
</feature>
<dbReference type="InterPro" id="IPR041270">
    <property type="entry name" value="Phage_ABA_S"/>
</dbReference>
<accession>A0A0B5KH84</accession>
<name>A0A0B5KH84_9BACT</name>
<dbReference type="Gene3D" id="3.30.2120.10">
    <property type="entry name" value="Bacillus phage protein-like"/>
    <property type="match status" value="1"/>
</dbReference>
<reference evidence="2" key="1">
    <citation type="journal article" date="2015" name="Environ. Microbiol.">
        <title>Pressure adaptation is linked to thermal adaptation in salt-saturated marine habitats.</title>
        <authorList>
            <consortium name="The MAMBA Consortium"/>
            <person name="Alcaide M."/>
            <person name="Stogios P.J."/>
            <person name="Lafraya A."/>
            <person name="Tchigvintsev A."/>
            <person name="Flick R."/>
            <person name="Bargiela R."/>
            <person name="Chernikova T.N."/>
            <person name="Reva O.N."/>
            <person name="Hai T."/>
            <person name="Leggewie C.C."/>
            <person name="Katzke N."/>
            <person name="La Cono V."/>
            <person name="Matesanz R."/>
            <person name="Jebbar M."/>
            <person name="Jaeger K.E."/>
            <person name="Yakimov M.M."/>
            <person name="Yakunin A.F."/>
            <person name="Golyshin P.N."/>
            <person name="Golyshina O.V."/>
            <person name="Savchenko A."/>
            <person name="Ferrer M."/>
        </authorList>
    </citation>
    <scope>NUCLEOTIDE SEQUENCE</scope>
</reference>
<organism evidence="2">
    <name type="scientific">bacterium enrichment culture clone fosmid MGS-K1</name>
    <dbReference type="NCBI Taxonomy" id="1549356"/>
    <lineage>
        <taxon>Bacteria</taxon>
        <taxon>environmental samples</taxon>
    </lineage>
</organism>
<proteinExistence type="predicted"/>
<dbReference type="Pfam" id="PF18066">
    <property type="entry name" value="Phage_ABA_S"/>
    <property type="match status" value="1"/>
</dbReference>
<evidence type="ECO:0000259" key="1">
    <source>
        <dbReference type="Pfam" id="PF18066"/>
    </source>
</evidence>
<dbReference type="InterPro" id="IPR028985">
    <property type="entry name" value="Bacillus_phage_prot-like"/>
</dbReference>
<protein>
    <recommendedName>
        <fullName evidence="1">Phage ABA sandwich domain-containing protein</fullName>
    </recommendedName>
</protein>
<dbReference type="EMBL" id="KF831421">
    <property type="protein sequence ID" value="AJG38117.1"/>
    <property type="molecule type" value="Genomic_DNA"/>
</dbReference>
<evidence type="ECO:0000313" key="2">
    <source>
        <dbReference type="EMBL" id="AJG38117.1"/>
    </source>
</evidence>
<dbReference type="AlphaFoldDB" id="A0A0B5KH84"/>
<sequence length="109" mass="11988">MTKDEILALESGRYMDGLIIVALDLPRALDTPGGSRLMAYSTDRADVWRVVNKLQTSGFGICLYSYPTNYTWFCSVMGKEYIHSAHAGRAPEAICKAALLAVQEVEKGV</sequence>